<evidence type="ECO:0000256" key="2">
    <source>
        <dbReference type="SAM" id="Phobius"/>
    </source>
</evidence>
<gene>
    <name evidence="3" type="ORF">Sradi_4191200</name>
</gene>
<name>A0AAW2P316_SESRA</name>
<evidence type="ECO:0000313" key="3">
    <source>
        <dbReference type="EMBL" id="KAL0350420.1"/>
    </source>
</evidence>
<keyword evidence="2" id="KW-0812">Transmembrane</keyword>
<feature type="region of interest" description="Disordered" evidence="1">
    <location>
        <begin position="78"/>
        <end position="110"/>
    </location>
</feature>
<reference evidence="3" key="1">
    <citation type="submission" date="2020-06" db="EMBL/GenBank/DDBJ databases">
        <authorList>
            <person name="Li T."/>
            <person name="Hu X."/>
            <person name="Zhang T."/>
            <person name="Song X."/>
            <person name="Zhang H."/>
            <person name="Dai N."/>
            <person name="Sheng W."/>
            <person name="Hou X."/>
            <person name="Wei L."/>
        </authorList>
    </citation>
    <scope>NUCLEOTIDE SEQUENCE</scope>
    <source>
        <strain evidence="3">G02</strain>
        <tissue evidence="3">Leaf</tissue>
    </source>
</reference>
<proteinExistence type="predicted"/>
<feature type="compositionally biased region" description="Polar residues" evidence="1">
    <location>
        <begin position="100"/>
        <end position="110"/>
    </location>
</feature>
<keyword evidence="2" id="KW-1133">Transmembrane helix</keyword>
<reference evidence="3" key="2">
    <citation type="journal article" date="2024" name="Plant">
        <title>Genomic evolution and insights into agronomic trait innovations of Sesamum species.</title>
        <authorList>
            <person name="Miao H."/>
            <person name="Wang L."/>
            <person name="Qu L."/>
            <person name="Liu H."/>
            <person name="Sun Y."/>
            <person name="Le M."/>
            <person name="Wang Q."/>
            <person name="Wei S."/>
            <person name="Zheng Y."/>
            <person name="Lin W."/>
            <person name="Duan Y."/>
            <person name="Cao H."/>
            <person name="Xiong S."/>
            <person name="Wang X."/>
            <person name="Wei L."/>
            <person name="Li C."/>
            <person name="Ma Q."/>
            <person name="Ju M."/>
            <person name="Zhao R."/>
            <person name="Li G."/>
            <person name="Mu C."/>
            <person name="Tian Q."/>
            <person name="Mei H."/>
            <person name="Zhang T."/>
            <person name="Gao T."/>
            <person name="Zhang H."/>
        </authorList>
    </citation>
    <scope>NUCLEOTIDE SEQUENCE</scope>
    <source>
        <strain evidence="3">G02</strain>
    </source>
</reference>
<feature type="transmembrane region" description="Helical" evidence="2">
    <location>
        <begin position="53"/>
        <end position="74"/>
    </location>
</feature>
<evidence type="ECO:0000256" key="1">
    <source>
        <dbReference type="SAM" id="MobiDB-lite"/>
    </source>
</evidence>
<accession>A0AAW2P316</accession>
<keyword evidence="2" id="KW-0472">Membrane</keyword>
<dbReference type="EMBL" id="JACGWJ010000018">
    <property type="protein sequence ID" value="KAL0350420.1"/>
    <property type="molecule type" value="Genomic_DNA"/>
</dbReference>
<dbReference type="AlphaFoldDB" id="A0AAW2P316"/>
<comment type="caution">
    <text evidence="3">The sequence shown here is derived from an EMBL/GenBank/DDBJ whole genome shotgun (WGS) entry which is preliminary data.</text>
</comment>
<organism evidence="3">
    <name type="scientific">Sesamum radiatum</name>
    <name type="common">Black benniseed</name>
    <dbReference type="NCBI Taxonomy" id="300843"/>
    <lineage>
        <taxon>Eukaryota</taxon>
        <taxon>Viridiplantae</taxon>
        <taxon>Streptophyta</taxon>
        <taxon>Embryophyta</taxon>
        <taxon>Tracheophyta</taxon>
        <taxon>Spermatophyta</taxon>
        <taxon>Magnoliopsida</taxon>
        <taxon>eudicotyledons</taxon>
        <taxon>Gunneridae</taxon>
        <taxon>Pentapetalae</taxon>
        <taxon>asterids</taxon>
        <taxon>lamiids</taxon>
        <taxon>Lamiales</taxon>
        <taxon>Pedaliaceae</taxon>
        <taxon>Sesamum</taxon>
    </lineage>
</organism>
<protein>
    <submittedName>
        <fullName evidence="3">Uncharacterized protein</fullName>
    </submittedName>
</protein>
<feature type="transmembrane region" description="Helical" evidence="2">
    <location>
        <begin position="20"/>
        <end position="41"/>
    </location>
</feature>
<sequence>MEKKELSKWLRFLQLVAGRVLPLVLFGMLNVITVWEMVIAWRMRTESHSVTMVMLRVLYYVIVTLSLLELIAFADYNKPDTVKPGDARNTPTLDLEENPRSTSVEHVQEV</sequence>